<feature type="compositionally biased region" description="Low complexity" evidence="1">
    <location>
        <begin position="350"/>
        <end position="361"/>
    </location>
</feature>
<feature type="region of interest" description="Disordered" evidence="1">
    <location>
        <begin position="56"/>
        <end position="95"/>
    </location>
</feature>
<feature type="compositionally biased region" description="Basic residues" evidence="1">
    <location>
        <begin position="1"/>
        <end position="11"/>
    </location>
</feature>
<feature type="compositionally biased region" description="Basic residues" evidence="1">
    <location>
        <begin position="56"/>
        <end position="67"/>
    </location>
</feature>
<reference evidence="2 3" key="1">
    <citation type="journal article" date="2018" name="Front. Microbiol.">
        <title>Prospects for Fungal Bioremediation of Acidic Radioactive Waste Sites: Characterization and Genome Sequence of Rhodotorula taiwanensis MD1149.</title>
        <authorList>
            <person name="Tkavc R."/>
            <person name="Matrosova V.Y."/>
            <person name="Grichenko O.E."/>
            <person name="Gostincar C."/>
            <person name="Volpe R.P."/>
            <person name="Klimenkova P."/>
            <person name="Gaidamakova E.K."/>
            <person name="Zhou C.E."/>
            <person name="Stewart B.J."/>
            <person name="Lyman M.G."/>
            <person name="Malfatti S.A."/>
            <person name="Rubinfeld B."/>
            <person name="Courtot M."/>
            <person name="Singh J."/>
            <person name="Dalgard C.L."/>
            <person name="Hamilton T."/>
            <person name="Frey K.G."/>
            <person name="Gunde-Cimerman N."/>
            <person name="Dugan L."/>
            <person name="Daly M.J."/>
        </authorList>
    </citation>
    <scope>NUCLEOTIDE SEQUENCE [LARGE SCALE GENOMIC DNA]</scope>
    <source>
        <strain evidence="2 3">MD1149</strain>
    </source>
</reference>
<feature type="compositionally biased region" description="Polar residues" evidence="1">
    <location>
        <begin position="14"/>
        <end position="26"/>
    </location>
</feature>
<evidence type="ECO:0000313" key="3">
    <source>
        <dbReference type="Proteomes" id="UP000237144"/>
    </source>
</evidence>
<dbReference type="Proteomes" id="UP000237144">
    <property type="component" value="Unassembled WGS sequence"/>
</dbReference>
<dbReference type="AlphaFoldDB" id="A0A2S5BCW1"/>
<sequence>MAPTRAVRRLRAGSNASTLEITTTTPEPVKPPALRHRPSPSAPALALRGLINQLSVRRRSSPRKRRSRDLVSDSKLALPPKRNSDSPRGGGPRLTPANLARRALIAAEELGTSWREHKGAVLVECWRLEVQEEIEREKALLRPVSTTFVRSFKVASLVLPPETPHRSPLGSADIWLDSATPSPDALQAVVRTAFVANTAIPTSTAALLADASRSPTILPYYSQGGVLSPVYPSRAQPDRAAATKAGARGESAQALPQLVFPAPFKVEPPPRKTSLPFSNLLPGSPLPPSRMEVPAKAAAVLGFDVSRVASDAPPRSAFAASDTSVACQPSRPTTRTFTPRPTRQQDDSRSVAGSSSSSLVSSLFSNSTVGRFLQTGGRPSFSSFSTPPSAAPSTSFESRRRPFATRKTPPAPLSLSKPALVPAQPVRNIRRSKSSPAPRTPGIGGRNNEDEETESLADVLDPAMSRWNRGGRKADPSASGPITALVRKMSQGKLTRGLSGRRRQHTRAATTAT</sequence>
<evidence type="ECO:0000256" key="1">
    <source>
        <dbReference type="SAM" id="MobiDB-lite"/>
    </source>
</evidence>
<feature type="region of interest" description="Disordered" evidence="1">
    <location>
        <begin position="1"/>
        <end position="43"/>
    </location>
</feature>
<feature type="region of interest" description="Disordered" evidence="1">
    <location>
        <begin position="315"/>
        <end position="361"/>
    </location>
</feature>
<name>A0A2S5BCW1_9BASI</name>
<feature type="region of interest" description="Disordered" evidence="1">
    <location>
        <begin position="489"/>
        <end position="513"/>
    </location>
</feature>
<organism evidence="2 3">
    <name type="scientific">Rhodotorula taiwanensis</name>
    <dbReference type="NCBI Taxonomy" id="741276"/>
    <lineage>
        <taxon>Eukaryota</taxon>
        <taxon>Fungi</taxon>
        <taxon>Dikarya</taxon>
        <taxon>Basidiomycota</taxon>
        <taxon>Pucciniomycotina</taxon>
        <taxon>Microbotryomycetes</taxon>
        <taxon>Sporidiobolales</taxon>
        <taxon>Sporidiobolaceae</taxon>
        <taxon>Rhodotorula</taxon>
    </lineage>
</organism>
<feature type="region of interest" description="Disordered" evidence="1">
    <location>
        <begin position="378"/>
        <end position="461"/>
    </location>
</feature>
<feature type="compositionally biased region" description="Low complexity" evidence="1">
    <location>
        <begin position="379"/>
        <end position="396"/>
    </location>
</feature>
<proteinExistence type="predicted"/>
<accession>A0A2S5BCW1</accession>
<gene>
    <name evidence="2" type="ORF">BMF94_2363</name>
</gene>
<evidence type="ECO:0000313" key="2">
    <source>
        <dbReference type="EMBL" id="POY74602.1"/>
    </source>
</evidence>
<protein>
    <submittedName>
        <fullName evidence="2">Uncharacterized protein</fullName>
    </submittedName>
</protein>
<comment type="caution">
    <text evidence="2">The sequence shown here is derived from an EMBL/GenBank/DDBJ whole genome shotgun (WGS) entry which is preliminary data.</text>
</comment>
<keyword evidence="3" id="KW-1185">Reference proteome</keyword>
<feature type="compositionally biased region" description="Low complexity" evidence="1">
    <location>
        <begin position="413"/>
        <end position="423"/>
    </location>
</feature>
<dbReference type="EMBL" id="PJQD01000023">
    <property type="protein sequence ID" value="POY74602.1"/>
    <property type="molecule type" value="Genomic_DNA"/>
</dbReference>
<feature type="compositionally biased region" description="Low complexity" evidence="1">
    <location>
        <begin position="329"/>
        <end position="342"/>
    </location>
</feature>